<evidence type="ECO:0000313" key="14">
    <source>
        <dbReference type="EMBL" id="SEE42423.1"/>
    </source>
</evidence>
<dbReference type="Gene3D" id="3.30.565.10">
    <property type="entry name" value="Histidine kinase-like ATPase, C-terminal domain"/>
    <property type="match status" value="1"/>
</dbReference>
<evidence type="ECO:0000256" key="8">
    <source>
        <dbReference type="ARBA" id="ARBA00023012"/>
    </source>
</evidence>
<dbReference type="InterPro" id="IPR003594">
    <property type="entry name" value="HATPase_dom"/>
</dbReference>
<reference evidence="15" key="1">
    <citation type="submission" date="2016-10" db="EMBL/GenBank/DDBJ databases">
        <authorList>
            <person name="Varghese N."/>
            <person name="Submissions S."/>
        </authorList>
    </citation>
    <scope>NUCLEOTIDE SEQUENCE [LARGE SCALE GENOMIC DNA]</scope>
    <source>
        <strain evidence="15">DSM 45237</strain>
    </source>
</reference>
<dbReference type="SUPFAM" id="SSF55874">
    <property type="entry name" value="ATPase domain of HSP90 chaperone/DNA topoisomerase II/histidine kinase"/>
    <property type="match status" value="1"/>
</dbReference>
<dbReference type="PANTHER" id="PTHR24421">
    <property type="entry name" value="NITRATE/NITRITE SENSOR PROTEIN NARX-RELATED"/>
    <property type="match status" value="1"/>
</dbReference>
<evidence type="ECO:0000256" key="2">
    <source>
        <dbReference type="ARBA" id="ARBA00012438"/>
    </source>
</evidence>
<dbReference type="InterPro" id="IPR036890">
    <property type="entry name" value="HATPase_C_sf"/>
</dbReference>
<dbReference type="AlphaFoldDB" id="A0A1H5IQA3"/>
<dbReference type="RefSeq" id="WP_069114662.1">
    <property type="nucleotide sequence ID" value="NZ_FNUC01000003.1"/>
</dbReference>
<evidence type="ECO:0000256" key="5">
    <source>
        <dbReference type="ARBA" id="ARBA00022741"/>
    </source>
</evidence>
<feature type="domain" description="Putative sensor" evidence="13">
    <location>
        <begin position="21"/>
        <end position="181"/>
    </location>
</feature>
<dbReference type="GO" id="GO:0016020">
    <property type="term" value="C:membrane"/>
    <property type="evidence" value="ECO:0007669"/>
    <property type="project" value="InterPro"/>
</dbReference>
<feature type="domain" description="Histidine kinase/HSP90-like ATPase" evidence="11">
    <location>
        <begin position="313"/>
        <end position="400"/>
    </location>
</feature>
<feature type="transmembrane region" description="Helical" evidence="10">
    <location>
        <begin position="48"/>
        <end position="68"/>
    </location>
</feature>
<evidence type="ECO:0000256" key="6">
    <source>
        <dbReference type="ARBA" id="ARBA00022777"/>
    </source>
</evidence>
<evidence type="ECO:0000256" key="3">
    <source>
        <dbReference type="ARBA" id="ARBA00022553"/>
    </source>
</evidence>
<evidence type="ECO:0000256" key="10">
    <source>
        <dbReference type="SAM" id="Phobius"/>
    </source>
</evidence>
<feature type="transmembrane region" description="Helical" evidence="10">
    <location>
        <begin position="139"/>
        <end position="158"/>
    </location>
</feature>
<evidence type="ECO:0000259" key="13">
    <source>
        <dbReference type="Pfam" id="PF13796"/>
    </source>
</evidence>
<dbReference type="InterPro" id="IPR025828">
    <property type="entry name" value="Put_sensor_dom"/>
</dbReference>
<evidence type="ECO:0000259" key="11">
    <source>
        <dbReference type="Pfam" id="PF02518"/>
    </source>
</evidence>
<feature type="region of interest" description="Disordered" evidence="9">
    <location>
        <begin position="385"/>
        <end position="404"/>
    </location>
</feature>
<dbReference type="InterPro" id="IPR050482">
    <property type="entry name" value="Sensor_HK_TwoCompSys"/>
</dbReference>
<feature type="domain" description="Signal transduction histidine kinase subgroup 3 dimerisation and phosphoacceptor" evidence="12">
    <location>
        <begin position="211"/>
        <end position="274"/>
    </location>
</feature>
<accession>A0A1H5IQA3</accession>
<keyword evidence="10" id="KW-0812">Transmembrane</keyword>
<dbReference type="CDD" id="cd16917">
    <property type="entry name" value="HATPase_UhpB-NarQ-NarX-like"/>
    <property type="match status" value="1"/>
</dbReference>
<dbReference type="PANTHER" id="PTHR24421:SF10">
    <property type="entry name" value="NITRATE_NITRITE SENSOR PROTEIN NARQ"/>
    <property type="match status" value="1"/>
</dbReference>
<dbReference type="EMBL" id="FNUC01000003">
    <property type="protein sequence ID" value="SEE42423.1"/>
    <property type="molecule type" value="Genomic_DNA"/>
</dbReference>
<keyword evidence="10" id="KW-1133">Transmembrane helix</keyword>
<evidence type="ECO:0000256" key="1">
    <source>
        <dbReference type="ARBA" id="ARBA00000085"/>
    </source>
</evidence>
<dbReference type="GO" id="GO:0005524">
    <property type="term" value="F:ATP binding"/>
    <property type="evidence" value="ECO:0007669"/>
    <property type="project" value="UniProtKB-KW"/>
</dbReference>
<keyword evidence="15" id="KW-1185">Reference proteome</keyword>
<dbReference type="GO" id="GO:0046983">
    <property type="term" value="F:protein dimerization activity"/>
    <property type="evidence" value="ECO:0007669"/>
    <property type="project" value="InterPro"/>
</dbReference>
<dbReference type="Proteomes" id="UP000181980">
    <property type="component" value="Unassembled WGS sequence"/>
</dbReference>
<keyword evidence="4" id="KW-0808">Transferase</keyword>
<comment type="catalytic activity">
    <reaction evidence="1">
        <text>ATP + protein L-histidine = ADP + protein N-phospho-L-histidine.</text>
        <dbReference type="EC" id="2.7.13.3"/>
    </reaction>
</comment>
<dbReference type="Gene3D" id="1.20.5.1930">
    <property type="match status" value="1"/>
</dbReference>
<keyword evidence="3" id="KW-0597">Phosphoprotein</keyword>
<sequence>MSDDAPRPRVTWRQIGRDLGYLLPGLPIAIASFTLAIVGFFLGIGLVVLAFVGLIILMATLLTARGFARVERARVGAMERREVGPVYHQPATERGLSRVLEVLRDRQSWRDWLYCVLILPVRVFTWSVTMVWLGLSIGLSPLIALSWVIAGGGGFRGLPLALAHILRGVAVLESSLVWGLLTNETAALRARTEQLSRSRQSVVAAEAEMLRRVERDIHDGPQQRLVRLTMDLESAQRRFDDDPQAARPLVEEAVQQTKEALAELRAVSRGIAPPILTDRGLPAALAAATARCPVPTTLDIDLLDGERLPPAVENAAYFVVTESLTNVAKHADASACAVSVLRVGDALHVQVADDGRGGAHLGKGHGLSGLADRLAGIDGHLDVASPPGAGTTVSAGLPLPPADD</sequence>
<organism evidence="14 15">
    <name type="scientific">Jiangella alba</name>
    <dbReference type="NCBI Taxonomy" id="561176"/>
    <lineage>
        <taxon>Bacteria</taxon>
        <taxon>Bacillati</taxon>
        <taxon>Actinomycetota</taxon>
        <taxon>Actinomycetes</taxon>
        <taxon>Jiangellales</taxon>
        <taxon>Jiangellaceae</taxon>
        <taxon>Jiangella</taxon>
    </lineage>
</organism>
<evidence type="ECO:0000259" key="12">
    <source>
        <dbReference type="Pfam" id="PF07730"/>
    </source>
</evidence>
<keyword evidence="6 14" id="KW-0418">Kinase</keyword>
<keyword evidence="7" id="KW-0067">ATP-binding</keyword>
<evidence type="ECO:0000256" key="9">
    <source>
        <dbReference type="SAM" id="MobiDB-lite"/>
    </source>
</evidence>
<dbReference type="EC" id="2.7.13.3" evidence="2"/>
<evidence type="ECO:0000313" key="15">
    <source>
        <dbReference type="Proteomes" id="UP000181980"/>
    </source>
</evidence>
<keyword evidence="10" id="KW-0472">Membrane</keyword>
<keyword evidence="8" id="KW-0902">Two-component regulatory system</keyword>
<name>A0A1H5IQA3_9ACTN</name>
<protein>
    <recommendedName>
        <fullName evidence="2">histidine kinase</fullName>
        <ecNumber evidence="2">2.7.13.3</ecNumber>
    </recommendedName>
</protein>
<evidence type="ECO:0000256" key="4">
    <source>
        <dbReference type="ARBA" id="ARBA00022679"/>
    </source>
</evidence>
<dbReference type="Pfam" id="PF13796">
    <property type="entry name" value="Sensor"/>
    <property type="match status" value="1"/>
</dbReference>
<dbReference type="STRING" id="561176.SAMN04488561_1279"/>
<dbReference type="OrthoDB" id="5242012at2"/>
<dbReference type="Pfam" id="PF02518">
    <property type="entry name" value="HATPase_c"/>
    <property type="match status" value="1"/>
</dbReference>
<proteinExistence type="predicted"/>
<evidence type="ECO:0000256" key="7">
    <source>
        <dbReference type="ARBA" id="ARBA00022840"/>
    </source>
</evidence>
<dbReference type="InterPro" id="IPR011712">
    <property type="entry name" value="Sig_transdc_His_kin_sub3_dim/P"/>
</dbReference>
<dbReference type="Pfam" id="PF07730">
    <property type="entry name" value="HisKA_3"/>
    <property type="match status" value="1"/>
</dbReference>
<keyword evidence="5" id="KW-0547">Nucleotide-binding</keyword>
<gene>
    <name evidence="14" type="ORF">SAMN04488561_1279</name>
</gene>
<feature type="transmembrane region" description="Helical" evidence="10">
    <location>
        <begin position="21"/>
        <end position="42"/>
    </location>
</feature>
<dbReference type="GO" id="GO:0000155">
    <property type="term" value="F:phosphorelay sensor kinase activity"/>
    <property type="evidence" value="ECO:0007669"/>
    <property type="project" value="InterPro"/>
</dbReference>